<dbReference type="PANTHER" id="PTHR30606">
    <property type="entry name" value="LIPID A BIOSYNTHESIS LAUROYL ACYLTRANSFERASE"/>
    <property type="match status" value="1"/>
</dbReference>
<dbReference type="Pfam" id="PF03279">
    <property type="entry name" value="Lip_A_acyltrans"/>
    <property type="match status" value="1"/>
</dbReference>
<keyword evidence="4 7" id="KW-0808">Transferase</keyword>
<dbReference type="GO" id="GO:0005886">
    <property type="term" value="C:plasma membrane"/>
    <property type="evidence" value="ECO:0007669"/>
    <property type="project" value="UniProtKB-SubCell"/>
</dbReference>
<keyword evidence="2" id="KW-1003">Cell membrane</keyword>
<dbReference type="GO" id="GO:0016746">
    <property type="term" value="F:acyltransferase activity"/>
    <property type="evidence" value="ECO:0007669"/>
    <property type="project" value="UniProtKB-KW"/>
</dbReference>
<evidence type="ECO:0000256" key="6">
    <source>
        <dbReference type="ARBA" id="ARBA00023315"/>
    </source>
</evidence>
<dbReference type="EMBL" id="VWOX01000013">
    <property type="protein sequence ID" value="KAA5540542.1"/>
    <property type="molecule type" value="Genomic_DNA"/>
</dbReference>
<evidence type="ECO:0000256" key="3">
    <source>
        <dbReference type="ARBA" id="ARBA00022519"/>
    </source>
</evidence>
<accession>A0A5M6D2M3</accession>
<gene>
    <name evidence="7" type="ORF">FYK55_20655</name>
</gene>
<dbReference type="CDD" id="cd07984">
    <property type="entry name" value="LPLAT_LABLAT-like"/>
    <property type="match status" value="1"/>
</dbReference>
<evidence type="ECO:0000313" key="8">
    <source>
        <dbReference type="Proteomes" id="UP000324479"/>
    </source>
</evidence>
<dbReference type="AlphaFoldDB" id="A0A5M6D2M3"/>
<evidence type="ECO:0000256" key="4">
    <source>
        <dbReference type="ARBA" id="ARBA00022679"/>
    </source>
</evidence>
<organism evidence="7 8">
    <name type="scientific">Roseiconus nitratireducens</name>
    <dbReference type="NCBI Taxonomy" id="2605748"/>
    <lineage>
        <taxon>Bacteria</taxon>
        <taxon>Pseudomonadati</taxon>
        <taxon>Planctomycetota</taxon>
        <taxon>Planctomycetia</taxon>
        <taxon>Pirellulales</taxon>
        <taxon>Pirellulaceae</taxon>
        <taxon>Roseiconus</taxon>
    </lineage>
</organism>
<keyword evidence="5" id="KW-0472">Membrane</keyword>
<protein>
    <submittedName>
        <fullName evidence="7">Lysophospholipid acyltransferase family protein</fullName>
    </submittedName>
</protein>
<comment type="caution">
    <text evidence="7">The sequence shown here is derived from an EMBL/GenBank/DDBJ whole genome shotgun (WGS) entry which is preliminary data.</text>
</comment>
<evidence type="ECO:0000256" key="2">
    <source>
        <dbReference type="ARBA" id="ARBA00022475"/>
    </source>
</evidence>
<reference evidence="7 8" key="1">
    <citation type="submission" date="2019-08" db="EMBL/GenBank/DDBJ databases">
        <authorList>
            <person name="Dhanesh K."/>
            <person name="Kumar G."/>
            <person name="Sasikala C."/>
            <person name="Venkata Ramana C."/>
        </authorList>
    </citation>
    <scope>NUCLEOTIDE SEQUENCE [LARGE SCALE GENOMIC DNA]</scope>
    <source>
        <strain evidence="7 8">JC645</strain>
    </source>
</reference>
<dbReference type="PANTHER" id="PTHR30606:SF10">
    <property type="entry name" value="PHOSPHATIDYLINOSITOL MANNOSIDE ACYLTRANSFERASE"/>
    <property type="match status" value="1"/>
</dbReference>
<dbReference type="InterPro" id="IPR004960">
    <property type="entry name" value="LipA_acyltrans"/>
</dbReference>
<dbReference type="GO" id="GO:0009247">
    <property type="term" value="P:glycolipid biosynthetic process"/>
    <property type="evidence" value="ECO:0007669"/>
    <property type="project" value="UniProtKB-ARBA"/>
</dbReference>
<name>A0A5M6D2M3_9BACT</name>
<dbReference type="Proteomes" id="UP000324479">
    <property type="component" value="Unassembled WGS sequence"/>
</dbReference>
<evidence type="ECO:0000256" key="1">
    <source>
        <dbReference type="ARBA" id="ARBA00004533"/>
    </source>
</evidence>
<evidence type="ECO:0000313" key="7">
    <source>
        <dbReference type="EMBL" id="KAA5540542.1"/>
    </source>
</evidence>
<keyword evidence="6 7" id="KW-0012">Acyltransferase</keyword>
<comment type="subcellular location">
    <subcellularLocation>
        <location evidence="1">Cell inner membrane</location>
    </subcellularLocation>
</comment>
<keyword evidence="3" id="KW-0997">Cell inner membrane</keyword>
<keyword evidence="8" id="KW-1185">Reference proteome</keyword>
<proteinExistence type="predicted"/>
<sequence length="294" mass="33399">MGVAVIQTMPLDMGDTLCRMLANLVVGRLKIRQQTTEQNLKLVFPLATDRDRRRIELAMWHHLMLMVCEIAWAQRRLHLTNWSQYLRFKNNREILRRCLDDRPAVLVTGHFGNFEISNYAFGLMGCETTTIARRLDNPFLNDWVQRFRGAKGQRMLDKEGCAMEVDRHLASGGSLAILADQHAGPKGCWTHFLGAPASCHKALALFSLSSNAPMIVGCNRRIDGQPMRFQAECVAVADPLDDPAGDCDSVTSLTQWYNRNLAVAVGRSVEQYWWLHRRWREPPARVAKRLAKAA</sequence>
<evidence type="ECO:0000256" key="5">
    <source>
        <dbReference type="ARBA" id="ARBA00023136"/>
    </source>
</evidence>